<dbReference type="Proteomes" id="UP000193240">
    <property type="component" value="Unassembled WGS sequence"/>
</dbReference>
<evidence type="ECO:0000256" key="2">
    <source>
        <dbReference type="ARBA" id="ARBA00021838"/>
    </source>
</evidence>
<dbReference type="GO" id="GO:1904874">
    <property type="term" value="P:positive regulation of telomerase RNA localization to Cajal body"/>
    <property type="evidence" value="ECO:0007669"/>
    <property type="project" value="TreeGrafter"/>
</dbReference>
<dbReference type="STRING" id="105696.A0A1Y2LST5"/>
<dbReference type="InterPro" id="IPR007264">
    <property type="entry name" value="H/ACA_rnp_Nop10"/>
</dbReference>
<dbReference type="PANTHER" id="PTHR13305:SF0">
    <property type="entry name" value="H_ACA RIBONUCLEOPROTEIN COMPLEX SUBUNIT 3"/>
    <property type="match status" value="1"/>
</dbReference>
<organism evidence="9 10">
    <name type="scientific">Epicoccum nigrum</name>
    <name type="common">Soil fungus</name>
    <name type="synonym">Epicoccum purpurascens</name>
    <dbReference type="NCBI Taxonomy" id="105696"/>
    <lineage>
        <taxon>Eukaryota</taxon>
        <taxon>Fungi</taxon>
        <taxon>Dikarya</taxon>
        <taxon>Ascomycota</taxon>
        <taxon>Pezizomycotina</taxon>
        <taxon>Dothideomycetes</taxon>
        <taxon>Pleosporomycetidae</taxon>
        <taxon>Pleosporales</taxon>
        <taxon>Pleosporineae</taxon>
        <taxon>Didymellaceae</taxon>
        <taxon>Epicoccum</taxon>
    </lineage>
</organism>
<dbReference type="Pfam" id="PF04135">
    <property type="entry name" value="Nop10p"/>
    <property type="match status" value="1"/>
</dbReference>
<dbReference type="SUPFAM" id="SSF144210">
    <property type="entry name" value="Nop10-like SnoRNP"/>
    <property type="match status" value="1"/>
</dbReference>
<evidence type="ECO:0000256" key="4">
    <source>
        <dbReference type="ARBA" id="ARBA00022552"/>
    </source>
</evidence>
<dbReference type="OMA" id="HRIIIKK"/>
<dbReference type="Gene3D" id="2.20.28.40">
    <property type="entry name" value="H/ACA ribonucleoprotein complex, subunit Nop10"/>
    <property type="match status" value="1"/>
</dbReference>
<keyword evidence="10" id="KW-1185">Reference proteome</keyword>
<evidence type="ECO:0000313" key="9">
    <source>
        <dbReference type="EMBL" id="OSS46961.1"/>
    </source>
</evidence>
<dbReference type="InParanoid" id="A0A1Y2LST5"/>
<sequence length="68" mass="7829">MHLMYIADPADPSKRIYTLQKVIDGKVSKSAHPARFSPDDKYSRHRVTIKKRYGLLLTQQKNKVAETS</sequence>
<dbReference type="InterPro" id="IPR036756">
    <property type="entry name" value="H/ACA_rnp_Nop10_sf"/>
</dbReference>
<gene>
    <name evidence="9" type="ORF">B5807_08928</name>
</gene>
<keyword evidence="3" id="KW-0690">Ribosome biogenesis</keyword>
<dbReference type="EMBL" id="KZ107850">
    <property type="protein sequence ID" value="OSS46961.1"/>
    <property type="molecule type" value="Genomic_DNA"/>
</dbReference>
<evidence type="ECO:0000256" key="5">
    <source>
        <dbReference type="ARBA" id="ARBA00023274"/>
    </source>
</evidence>
<accession>A0A1Y2LST5</accession>
<name>A0A1Y2LST5_EPING</name>
<evidence type="ECO:0000256" key="8">
    <source>
        <dbReference type="ARBA" id="ARBA00032266"/>
    </source>
</evidence>
<evidence type="ECO:0000256" key="1">
    <source>
        <dbReference type="ARBA" id="ARBA00009462"/>
    </source>
</evidence>
<evidence type="ECO:0000256" key="6">
    <source>
        <dbReference type="ARBA" id="ARBA00030185"/>
    </source>
</evidence>
<protein>
    <recommendedName>
        <fullName evidence="2">H/ACA ribonucleoprotein complex subunit NOP10</fullName>
    </recommendedName>
    <alternativeName>
        <fullName evidence="6">Nucleolar protein 10</fullName>
    </alternativeName>
    <alternativeName>
        <fullName evidence="7">Nucleolar protein family A member 3</fullName>
    </alternativeName>
    <alternativeName>
        <fullName evidence="8">snoRNP protein NOP10</fullName>
    </alternativeName>
</protein>
<evidence type="ECO:0000256" key="7">
    <source>
        <dbReference type="ARBA" id="ARBA00031779"/>
    </source>
</evidence>
<evidence type="ECO:0000256" key="3">
    <source>
        <dbReference type="ARBA" id="ARBA00022517"/>
    </source>
</evidence>
<dbReference type="GO" id="GO:0031429">
    <property type="term" value="C:box H/ACA snoRNP complex"/>
    <property type="evidence" value="ECO:0007669"/>
    <property type="project" value="TreeGrafter"/>
</dbReference>
<reference evidence="9 10" key="1">
    <citation type="journal article" date="2017" name="Genome Announc.">
        <title>Genome sequence of the saprophytic ascomycete Epicoccum nigrum ICMP 19927 strain isolated from New Zealand.</title>
        <authorList>
            <person name="Fokin M."/>
            <person name="Fleetwood D."/>
            <person name="Weir B.S."/>
            <person name="Villas-Boas S.G."/>
        </authorList>
    </citation>
    <scope>NUCLEOTIDE SEQUENCE [LARGE SCALE GENOMIC DNA]</scope>
    <source>
        <strain evidence="9 10">ICMP 19927</strain>
    </source>
</reference>
<dbReference type="GO" id="GO:0031118">
    <property type="term" value="P:rRNA pseudouridine synthesis"/>
    <property type="evidence" value="ECO:0007669"/>
    <property type="project" value="TreeGrafter"/>
</dbReference>
<evidence type="ECO:0000313" key="10">
    <source>
        <dbReference type="Proteomes" id="UP000193240"/>
    </source>
</evidence>
<dbReference type="GO" id="GO:0070034">
    <property type="term" value="F:telomerase RNA binding"/>
    <property type="evidence" value="ECO:0007669"/>
    <property type="project" value="TreeGrafter"/>
</dbReference>
<keyword evidence="5" id="KW-0687">Ribonucleoprotein</keyword>
<dbReference type="PANTHER" id="PTHR13305">
    <property type="entry name" value="RIBOSOME BIOGENESIS PROTEIN NOP10"/>
    <property type="match status" value="1"/>
</dbReference>
<dbReference type="FunCoup" id="A0A1Y2LST5">
    <property type="interactions" value="1215"/>
</dbReference>
<dbReference type="AlphaFoldDB" id="A0A1Y2LST5"/>
<dbReference type="GO" id="GO:0031120">
    <property type="term" value="P:snRNA pseudouridine synthesis"/>
    <property type="evidence" value="ECO:0007669"/>
    <property type="project" value="TreeGrafter"/>
</dbReference>
<proteinExistence type="inferred from homology"/>
<dbReference type="OrthoDB" id="13807at2759"/>
<comment type="similarity">
    <text evidence="1">Belongs to the NOP10 family.</text>
</comment>
<dbReference type="GO" id="GO:0030515">
    <property type="term" value="F:snoRNA binding"/>
    <property type="evidence" value="ECO:0007669"/>
    <property type="project" value="InterPro"/>
</dbReference>
<keyword evidence="4" id="KW-0698">rRNA processing</keyword>